<dbReference type="RefSeq" id="WP_329495256.1">
    <property type="nucleotide sequence ID" value="NZ_CP108460.1"/>
</dbReference>
<dbReference type="EMBL" id="CP108482">
    <property type="protein sequence ID" value="WUS58517.1"/>
    <property type="molecule type" value="Genomic_DNA"/>
</dbReference>
<keyword evidence="3" id="KW-1185">Reference proteome</keyword>
<sequence length="75" mass="7918">MTFYRNAEATGFAFRSSTYSGGNGDNCLECAVGIPGETAVRDSKNPDGPAHRYPAQVFADFARAVGTGVLVRVDS</sequence>
<protein>
    <submittedName>
        <fullName evidence="2">DUF397 domain-containing protein</fullName>
    </submittedName>
</protein>
<reference evidence="2 3" key="1">
    <citation type="submission" date="2022-10" db="EMBL/GenBank/DDBJ databases">
        <title>The complete genomes of actinobacterial strains from the NBC collection.</title>
        <authorList>
            <person name="Joergensen T.S."/>
            <person name="Alvarez Arevalo M."/>
            <person name="Sterndorff E.B."/>
            <person name="Faurdal D."/>
            <person name="Vuksanovic O."/>
            <person name="Mourched A.-S."/>
            <person name="Charusanti P."/>
            <person name="Shaw S."/>
            <person name="Blin K."/>
            <person name="Weber T."/>
        </authorList>
    </citation>
    <scope>NUCLEOTIDE SEQUENCE [LARGE SCALE GENOMIC DNA]</scope>
    <source>
        <strain evidence="2 3">NBC_01247</strain>
    </source>
</reference>
<organism evidence="2 3">
    <name type="scientific">Kitasatospora herbaricolor</name>
    <dbReference type="NCBI Taxonomy" id="68217"/>
    <lineage>
        <taxon>Bacteria</taxon>
        <taxon>Bacillati</taxon>
        <taxon>Actinomycetota</taxon>
        <taxon>Actinomycetes</taxon>
        <taxon>Kitasatosporales</taxon>
        <taxon>Streptomycetaceae</taxon>
        <taxon>Kitasatospora</taxon>
    </lineage>
</organism>
<gene>
    <name evidence="2" type="ORF">OG469_25175</name>
</gene>
<accession>A0ABZ1WCC8</accession>
<proteinExistence type="predicted"/>
<dbReference type="InterPro" id="IPR007278">
    <property type="entry name" value="DUF397"/>
</dbReference>
<evidence type="ECO:0000259" key="1">
    <source>
        <dbReference type="Pfam" id="PF04149"/>
    </source>
</evidence>
<dbReference type="Proteomes" id="UP001432014">
    <property type="component" value="Chromosome"/>
</dbReference>
<evidence type="ECO:0000313" key="2">
    <source>
        <dbReference type="EMBL" id="WUS58517.1"/>
    </source>
</evidence>
<feature type="domain" description="DUF397" evidence="1">
    <location>
        <begin position="14"/>
        <end position="65"/>
    </location>
</feature>
<name>A0ABZ1WCC8_9ACTN</name>
<evidence type="ECO:0000313" key="3">
    <source>
        <dbReference type="Proteomes" id="UP001432014"/>
    </source>
</evidence>
<dbReference type="Pfam" id="PF04149">
    <property type="entry name" value="DUF397"/>
    <property type="match status" value="1"/>
</dbReference>